<comment type="caution">
    <text evidence="2">The sequence shown here is derived from an EMBL/GenBank/DDBJ whole genome shotgun (WGS) entry which is preliminary data.</text>
</comment>
<dbReference type="OrthoDB" id="10379908at2759"/>
<sequence>MASRLLVTGQGNALLTASQDQGWPRHDSRHAKTRGGQGKAQGKAITRAWLPSCWVTAKKLLDNGNQVVGLSGNTGYRLKSCWVTASKLLGNG</sequence>
<protein>
    <submittedName>
        <fullName evidence="2">Uncharacterized protein</fullName>
    </submittedName>
</protein>
<organism evidence="2 3">
    <name type="scientific">Rhododendron simsii</name>
    <name type="common">Sims's rhododendron</name>
    <dbReference type="NCBI Taxonomy" id="118357"/>
    <lineage>
        <taxon>Eukaryota</taxon>
        <taxon>Viridiplantae</taxon>
        <taxon>Streptophyta</taxon>
        <taxon>Embryophyta</taxon>
        <taxon>Tracheophyta</taxon>
        <taxon>Spermatophyta</taxon>
        <taxon>Magnoliopsida</taxon>
        <taxon>eudicotyledons</taxon>
        <taxon>Gunneridae</taxon>
        <taxon>Pentapetalae</taxon>
        <taxon>asterids</taxon>
        <taxon>Ericales</taxon>
        <taxon>Ericaceae</taxon>
        <taxon>Ericoideae</taxon>
        <taxon>Rhodoreae</taxon>
        <taxon>Rhododendron</taxon>
    </lineage>
</organism>
<evidence type="ECO:0000313" key="3">
    <source>
        <dbReference type="Proteomes" id="UP000626092"/>
    </source>
</evidence>
<name>A0A834LWI3_RHOSS</name>
<proteinExistence type="predicted"/>
<accession>A0A834LWI3</accession>
<feature type="region of interest" description="Disordered" evidence="1">
    <location>
        <begin position="16"/>
        <end position="42"/>
    </location>
</feature>
<evidence type="ECO:0000256" key="1">
    <source>
        <dbReference type="SAM" id="MobiDB-lite"/>
    </source>
</evidence>
<dbReference type="Proteomes" id="UP000626092">
    <property type="component" value="Unassembled WGS sequence"/>
</dbReference>
<evidence type="ECO:0000313" key="2">
    <source>
        <dbReference type="EMBL" id="KAF7151140.1"/>
    </source>
</evidence>
<keyword evidence="3" id="KW-1185">Reference proteome</keyword>
<gene>
    <name evidence="2" type="ORF">RHSIM_Rhsim02G0139700</name>
</gene>
<dbReference type="AlphaFoldDB" id="A0A834LWI3"/>
<dbReference type="EMBL" id="WJXA01000002">
    <property type="protein sequence ID" value="KAF7151140.1"/>
    <property type="molecule type" value="Genomic_DNA"/>
</dbReference>
<reference evidence="2" key="1">
    <citation type="submission" date="2019-11" db="EMBL/GenBank/DDBJ databases">
        <authorList>
            <person name="Liu Y."/>
            <person name="Hou J."/>
            <person name="Li T.-Q."/>
            <person name="Guan C.-H."/>
            <person name="Wu X."/>
            <person name="Wu H.-Z."/>
            <person name="Ling F."/>
            <person name="Zhang R."/>
            <person name="Shi X.-G."/>
            <person name="Ren J.-P."/>
            <person name="Chen E.-F."/>
            <person name="Sun J.-M."/>
        </authorList>
    </citation>
    <scope>NUCLEOTIDE SEQUENCE</scope>
    <source>
        <strain evidence="2">Adult_tree_wgs_1</strain>
        <tissue evidence="2">Leaves</tissue>
    </source>
</reference>